<keyword evidence="2" id="KW-1185">Reference proteome</keyword>
<dbReference type="AlphaFoldDB" id="A0A402C7Y6"/>
<gene>
    <name evidence="1" type="ORF">Rhow_003369</name>
</gene>
<reference evidence="1 2" key="1">
    <citation type="submission" date="2018-11" db="EMBL/GenBank/DDBJ databases">
        <title>Microbial catabolism of amino acid.</title>
        <authorList>
            <person name="Hibi M."/>
            <person name="Ogawa J."/>
        </authorList>
    </citation>
    <scope>NUCLEOTIDE SEQUENCE [LARGE SCALE GENOMIC DNA]</scope>
    <source>
        <strain evidence="1 2">C31-06</strain>
    </source>
</reference>
<sequence length="40" mass="4088">MPGSPPRDTEDQIFEITAAAAVGAALRSFDAGRNALGLEA</sequence>
<proteinExistence type="predicted"/>
<protein>
    <submittedName>
        <fullName evidence="1">Uncharacterized protein</fullName>
    </submittedName>
</protein>
<evidence type="ECO:0000313" key="2">
    <source>
        <dbReference type="Proteomes" id="UP000287519"/>
    </source>
</evidence>
<name>A0A402C7Y6_RHOWR</name>
<dbReference type="Proteomes" id="UP000287519">
    <property type="component" value="Unassembled WGS sequence"/>
</dbReference>
<organism evidence="1 2">
    <name type="scientific">Rhodococcus wratislaviensis</name>
    <name type="common">Tsukamurella wratislaviensis</name>
    <dbReference type="NCBI Taxonomy" id="44752"/>
    <lineage>
        <taxon>Bacteria</taxon>
        <taxon>Bacillati</taxon>
        <taxon>Actinomycetota</taxon>
        <taxon>Actinomycetes</taxon>
        <taxon>Mycobacteriales</taxon>
        <taxon>Nocardiaceae</taxon>
        <taxon>Rhodococcus</taxon>
    </lineage>
</organism>
<evidence type="ECO:0000313" key="1">
    <source>
        <dbReference type="EMBL" id="GCE39726.1"/>
    </source>
</evidence>
<comment type="caution">
    <text evidence="1">The sequence shown here is derived from an EMBL/GenBank/DDBJ whole genome shotgun (WGS) entry which is preliminary data.</text>
</comment>
<dbReference type="EMBL" id="BHYM01000030">
    <property type="protein sequence ID" value="GCE39726.1"/>
    <property type="molecule type" value="Genomic_DNA"/>
</dbReference>
<accession>A0A402C7Y6</accession>